<keyword evidence="3 5" id="KW-0472">Membrane</keyword>
<keyword evidence="4" id="KW-0143">Chaperone</keyword>
<dbReference type="GO" id="GO:0005886">
    <property type="term" value="C:plasma membrane"/>
    <property type="evidence" value="ECO:0007669"/>
    <property type="project" value="UniProtKB-SubCell"/>
</dbReference>
<name>A0A383BFC6_9ZZZZ</name>
<proteinExistence type="predicted"/>
<dbReference type="SUPFAM" id="SSF109998">
    <property type="entry name" value="Triger factor/SurA peptide-binding domain-like"/>
    <property type="match status" value="1"/>
</dbReference>
<organism evidence="6">
    <name type="scientific">marine metagenome</name>
    <dbReference type="NCBI Taxonomy" id="408172"/>
    <lineage>
        <taxon>unclassified sequences</taxon>
        <taxon>metagenomes</taxon>
        <taxon>ecological metagenomes</taxon>
    </lineage>
</organism>
<keyword evidence="5" id="KW-1133">Transmembrane helix</keyword>
<comment type="subcellular location">
    <subcellularLocation>
        <location evidence="1">Cell membrane</location>
    </subcellularLocation>
</comment>
<accession>A0A383BFC6</accession>
<evidence type="ECO:0000256" key="4">
    <source>
        <dbReference type="ARBA" id="ARBA00023186"/>
    </source>
</evidence>
<dbReference type="PANTHER" id="PTHR47529:SF1">
    <property type="entry name" value="PERIPLASMIC CHAPERONE PPID"/>
    <property type="match status" value="1"/>
</dbReference>
<dbReference type="Pfam" id="PF13624">
    <property type="entry name" value="SurA_N_3"/>
    <property type="match status" value="1"/>
</dbReference>
<sequence length="142" mass="16833">MLGQFRKFSSSIYAKILMGIVVIPFVFWGMGSNFMGGNKNVIVVIDKEKYSVQSFFKYMQKFISLNQRIESNEIDKFFSNFIREKLMEKEVEHFDLKLSDKSLSKLIKVQENFKRENKFSRVEYEKFLLKNNSTAAIYEAEF</sequence>
<dbReference type="InterPro" id="IPR052029">
    <property type="entry name" value="PpiD_chaperone"/>
</dbReference>
<evidence type="ECO:0000313" key="6">
    <source>
        <dbReference type="EMBL" id="SVE18523.1"/>
    </source>
</evidence>
<gene>
    <name evidence="6" type="ORF">METZ01_LOCUS471377</name>
</gene>
<dbReference type="PANTHER" id="PTHR47529">
    <property type="entry name" value="PEPTIDYL-PROLYL CIS-TRANS ISOMERASE D"/>
    <property type="match status" value="1"/>
</dbReference>
<dbReference type="InterPro" id="IPR027304">
    <property type="entry name" value="Trigger_fact/SurA_dom_sf"/>
</dbReference>
<evidence type="ECO:0000256" key="5">
    <source>
        <dbReference type="SAM" id="Phobius"/>
    </source>
</evidence>
<evidence type="ECO:0000256" key="3">
    <source>
        <dbReference type="ARBA" id="ARBA00023136"/>
    </source>
</evidence>
<dbReference type="EMBL" id="UINC01199884">
    <property type="protein sequence ID" value="SVE18523.1"/>
    <property type="molecule type" value="Genomic_DNA"/>
</dbReference>
<feature type="transmembrane region" description="Helical" evidence="5">
    <location>
        <begin position="12"/>
        <end position="30"/>
    </location>
</feature>
<protein>
    <recommendedName>
        <fullName evidence="7">SurA N-terminal domain-containing protein</fullName>
    </recommendedName>
</protein>
<keyword evidence="5" id="KW-0812">Transmembrane</keyword>
<evidence type="ECO:0000256" key="1">
    <source>
        <dbReference type="ARBA" id="ARBA00004236"/>
    </source>
</evidence>
<keyword evidence="2" id="KW-1003">Cell membrane</keyword>
<feature type="non-terminal residue" evidence="6">
    <location>
        <position position="142"/>
    </location>
</feature>
<evidence type="ECO:0000256" key="2">
    <source>
        <dbReference type="ARBA" id="ARBA00022475"/>
    </source>
</evidence>
<evidence type="ECO:0008006" key="7">
    <source>
        <dbReference type="Google" id="ProtNLM"/>
    </source>
</evidence>
<reference evidence="6" key="1">
    <citation type="submission" date="2018-05" db="EMBL/GenBank/DDBJ databases">
        <authorList>
            <person name="Lanie J.A."/>
            <person name="Ng W.-L."/>
            <person name="Kazmierczak K.M."/>
            <person name="Andrzejewski T.M."/>
            <person name="Davidsen T.M."/>
            <person name="Wayne K.J."/>
            <person name="Tettelin H."/>
            <person name="Glass J.I."/>
            <person name="Rusch D."/>
            <person name="Podicherti R."/>
            <person name="Tsui H.-C.T."/>
            <person name="Winkler M.E."/>
        </authorList>
    </citation>
    <scope>NUCLEOTIDE SEQUENCE</scope>
</reference>
<dbReference type="AlphaFoldDB" id="A0A383BFC6"/>